<name>A0A8C3R1R4_9PASS</name>
<dbReference type="PRINTS" id="PR00722">
    <property type="entry name" value="CHYMOTRYPSIN"/>
</dbReference>
<feature type="compositionally biased region" description="Polar residues" evidence="9">
    <location>
        <begin position="345"/>
        <end position="358"/>
    </location>
</feature>
<sequence length="409" mass="44233">MPLAVMNLLYLFILLAVYRPGHGSCGLRPMAADYDSLAADYRIVAGMGALPGAWPWIVSIQDPRKTGTGHTCGGSLISPQWVLTAAHCFLQARNVTMWRVLIGATQLTHLGPEAQVRHIKRLLAHQEYTADSQQNDIALLELDEPVECSDYVQLACVPNASLTVSELKACYIAGWGSATQGPSDVLQEAKVRLLDIRLVNSSRWYAGTIHTHNLCAGYPRGGMDTCQGDSGGPLVCKDNSASYFWLVGVTSWGKGCARAKRPGVYTSTQHFYNWILLQMGLCPAVTATAAPEPPCISTSFELPEPTPTESGCSTPTPYSQPTPTAEPTFSSTPLEQPEPTPTESGCSTPTAHHPSVTTMPEPEPDLTSAPSEQPMPTPSLLPAPHPYQILVRFLTQVHQMLQDLMGKRA</sequence>
<dbReference type="CDD" id="cd00190">
    <property type="entry name" value="Tryp_SPc"/>
    <property type="match status" value="1"/>
</dbReference>
<dbReference type="SMART" id="SM00020">
    <property type="entry name" value="Tryp_SPc"/>
    <property type="match status" value="1"/>
</dbReference>
<keyword evidence="6 8" id="KW-0720">Serine protease</keyword>
<reference evidence="12" key="1">
    <citation type="submission" date="2025-08" db="UniProtKB">
        <authorList>
            <consortium name="Ensembl"/>
        </authorList>
    </citation>
    <scope>IDENTIFICATION</scope>
</reference>
<dbReference type="GO" id="GO:0006508">
    <property type="term" value="P:proteolysis"/>
    <property type="evidence" value="ECO:0007669"/>
    <property type="project" value="UniProtKB-KW"/>
</dbReference>
<dbReference type="PROSITE" id="PS50240">
    <property type="entry name" value="TRYPSIN_DOM"/>
    <property type="match status" value="1"/>
</dbReference>
<evidence type="ECO:0000256" key="2">
    <source>
        <dbReference type="ARBA" id="ARBA00012050"/>
    </source>
</evidence>
<dbReference type="PANTHER" id="PTHR24252">
    <property type="entry name" value="ACROSIN-RELATED"/>
    <property type="match status" value="1"/>
</dbReference>
<dbReference type="Ensembl" id="ENSCRFT00000014577.1">
    <property type="protein sequence ID" value="ENSCRFP00000014083.1"/>
    <property type="gene ID" value="ENSCRFG00000010865.1"/>
</dbReference>
<accession>A0A8C3R1R4</accession>
<feature type="signal peptide" evidence="10">
    <location>
        <begin position="1"/>
        <end position="23"/>
    </location>
</feature>
<keyword evidence="5 8" id="KW-0378">Hydrolase</keyword>
<comment type="catalytic activity">
    <reaction evidence="1">
        <text>Preferential cleavage: Arg-|-Xaa, Lys-|-Xaa.</text>
        <dbReference type="EC" id="3.4.21.10"/>
    </reaction>
</comment>
<dbReference type="InterPro" id="IPR018114">
    <property type="entry name" value="TRYPSIN_HIS"/>
</dbReference>
<keyword evidence="13" id="KW-1185">Reference proteome</keyword>
<dbReference type="GO" id="GO:0004252">
    <property type="term" value="F:serine-type endopeptidase activity"/>
    <property type="evidence" value="ECO:0007669"/>
    <property type="project" value="InterPro"/>
</dbReference>
<dbReference type="Proteomes" id="UP000694396">
    <property type="component" value="Unplaced"/>
</dbReference>
<feature type="compositionally biased region" description="Low complexity" evidence="9">
    <location>
        <begin position="330"/>
        <end position="344"/>
    </location>
</feature>
<dbReference type="EC" id="3.4.21.10" evidence="2"/>
<dbReference type="PANTHER" id="PTHR24252:SF8">
    <property type="entry name" value="ACROSIN"/>
    <property type="match status" value="1"/>
</dbReference>
<dbReference type="InterPro" id="IPR009003">
    <property type="entry name" value="Peptidase_S1_PA"/>
</dbReference>
<keyword evidence="7" id="KW-1015">Disulfide bond</keyword>
<evidence type="ECO:0000256" key="5">
    <source>
        <dbReference type="ARBA" id="ARBA00022801"/>
    </source>
</evidence>
<evidence type="ECO:0000256" key="10">
    <source>
        <dbReference type="SAM" id="SignalP"/>
    </source>
</evidence>
<dbReference type="GO" id="GO:0007340">
    <property type="term" value="P:acrosome reaction"/>
    <property type="evidence" value="ECO:0007669"/>
    <property type="project" value="TreeGrafter"/>
</dbReference>
<evidence type="ECO:0000256" key="1">
    <source>
        <dbReference type="ARBA" id="ARBA00001656"/>
    </source>
</evidence>
<dbReference type="AlphaFoldDB" id="A0A8C3R1R4"/>
<keyword evidence="10" id="KW-0732">Signal</keyword>
<feature type="region of interest" description="Disordered" evidence="9">
    <location>
        <begin position="296"/>
        <end position="381"/>
    </location>
</feature>
<evidence type="ECO:0000256" key="4">
    <source>
        <dbReference type="ARBA" id="ARBA00022670"/>
    </source>
</evidence>
<evidence type="ECO:0000313" key="13">
    <source>
        <dbReference type="Proteomes" id="UP000694396"/>
    </source>
</evidence>
<dbReference type="Gene3D" id="2.40.10.10">
    <property type="entry name" value="Trypsin-like serine proteases"/>
    <property type="match status" value="2"/>
</dbReference>
<feature type="domain" description="Peptidase S1" evidence="11">
    <location>
        <begin position="43"/>
        <end position="280"/>
    </location>
</feature>
<evidence type="ECO:0000256" key="7">
    <source>
        <dbReference type="ARBA" id="ARBA00023157"/>
    </source>
</evidence>
<evidence type="ECO:0000256" key="9">
    <source>
        <dbReference type="SAM" id="MobiDB-lite"/>
    </source>
</evidence>
<dbReference type="InterPro" id="IPR001314">
    <property type="entry name" value="Peptidase_S1A"/>
</dbReference>
<organism evidence="12 13">
    <name type="scientific">Cyanoderma ruficeps</name>
    <name type="common">rufous-capped babbler</name>
    <dbReference type="NCBI Taxonomy" id="181631"/>
    <lineage>
        <taxon>Eukaryota</taxon>
        <taxon>Metazoa</taxon>
        <taxon>Chordata</taxon>
        <taxon>Craniata</taxon>
        <taxon>Vertebrata</taxon>
        <taxon>Euteleostomi</taxon>
        <taxon>Archelosauria</taxon>
        <taxon>Archosauria</taxon>
        <taxon>Dinosauria</taxon>
        <taxon>Saurischia</taxon>
        <taxon>Theropoda</taxon>
        <taxon>Coelurosauria</taxon>
        <taxon>Aves</taxon>
        <taxon>Neognathae</taxon>
        <taxon>Neoaves</taxon>
        <taxon>Telluraves</taxon>
        <taxon>Australaves</taxon>
        <taxon>Passeriformes</taxon>
        <taxon>Sylvioidea</taxon>
        <taxon>Timaliidae</taxon>
        <taxon>Cyanoderma</taxon>
    </lineage>
</organism>
<dbReference type="SUPFAM" id="SSF50494">
    <property type="entry name" value="Trypsin-like serine proteases"/>
    <property type="match status" value="1"/>
</dbReference>
<evidence type="ECO:0000256" key="8">
    <source>
        <dbReference type="RuleBase" id="RU363034"/>
    </source>
</evidence>
<dbReference type="InterPro" id="IPR033116">
    <property type="entry name" value="TRYPSIN_SER"/>
</dbReference>
<evidence type="ECO:0000256" key="6">
    <source>
        <dbReference type="ARBA" id="ARBA00022825"/>
    </source>
</evidence>
<dbReference type="PROSITE" id="PS00134">
    <property type="entry name" value="TRYPSIN_HIS"/>
    <property type="match status" value="1"/>
</dbReference>
<dbReference type="Pfam" id="PF00089">
    <property type="entry name" value="Trypsin"/>
    <property type="match status" value="1"/>
</dbReference>
<dbReference type="FunFam" id="2.40.10.10:FF:000003">
    <property type="entry name" value="Transmembrane serine protease 3"/>
    <property type="match status" value="1"/>
</dbReference>
<evidence type="ECO:0000259" key="11">
    <source>
        <dbReference type="PROSITE" id="PS50240"/>
    </source>
</evidence>
<evidence type="ECO:0000256" key="3">
    <source>
        <dbReference type="ARBA" id="ARBA00017161"/>
    </source>
</evidence>
<keyword evidence="4 8" id="KW-0645">Protease</keyword>
<feature type="chain" id="PRO_5034143999" description="Acrosin" evidence="10">
    <location>
        <begin position="24"/>
        <end position="409"/>
    </location>
</feature>
<evidence type="ECO:0000313" key="12">
    <source>
        <dbReference type="Ensembl" id="ENSCRFP00000014083.1"/>
    </source>
</evidence>
<feature type="compositionally biased region" description="Low complexity" evidence="9">
    <location>
        <begin position="313"/>
        <end position="323"/>
    </location>
</feature>
<proteinExistence type="predicted"/>
<dbReference type="InterPro" id="IPR043504">
    <property type="entry name" value="Peptidase_S1_PA_chymotrypsin"/>
</dbReference>
<dbReference type="InterPro" id="IPR001254">
    <property type="entry name" value="Trypsin_dom"/>
</dbReference>
<protein>
    <recommendedName>
        <fullName evidence="3">Acrosin</fullName>
        <ecNumber evidence="2">3.4.21.10</ecNumber>
    </recommendedName>
</protein>
<reference evidence="12" key="2">
    <citation type="submission" date="2025-09" db="UniProtKB">
        <authorList>
            <consortium name="Ensembl"/>
        </authorList>
    </citation>
    <scope>IDENTIFICATION</scope>
</reference>
<dbReference type="PROSITE" id="PS00135">
    <property type="entry name" value="TRYPSIN_SER"/>
    <property type="match status" value="1"/>
</dbReference>